<gene>
    <name evidence="2" type="ORF">K491DRAFT_431912</name>
</gene>
<organism evidence="2 3">
    <name type="scientific">Lophiostoma macrostomum CBS 122681</name>
    <dbReference type="NCBI Taxonomy" id="1314788"/>
    <lineage>
        <taxon>Eukaryota</taxon>
        <taxon>Fungi</taxon>
        <taxon>Dikarya</taxon>
        <taxon>Ascomycota</taxon>
        <taxon>Pezizomycotina</taxon>
        <taxon>Dothideomycetes</taxon>
        <taxon>Pleosporomycetidae</taxon>
        <taxon>Pleosporales</taxon>
        <taxon>Lophiostomataceae</taxon>
        <taxon>Lophiostoma</taxon>
    </lineage>
</organism>
<reference evidence="2" key="1">
    <citation type="journal article" date="2020" name="Stud. Mycol.">
        <title>101 Dothideomycetes genomes: a test case for predicting lifestyles and emergence of pathogens.</title>
        <authorList>
            <person name="Haridas S."/>
            <person name="Albert R."/>
            <person name="Binder M."/>
            <person name="Bloem J."/>
            <person name="Labutti K."/>
            <person name="Salamov A."/>
            <person name="Andreopoulos B."/>
            <person name="Baker S."/>
            <person name="Barry K."/>
            <person name="Bills G."/>
            <person name="Bluhm B."/>
            <person name="Cannon C."/>
            <person name="Castanera R."/>
            <person name="Culley D."/>
            <person name="Daum C."/>
            <person name="Ezra D."/>
            <person name="Gonzalez J."/>
            <person name="Henrissat B."/>
            <person name="Kuo A."/>
            <person name="Liang C."/>
            <person name="Lipzen A."/>
            <person name="Lutzoni F."/>
            <person name="Magnuson J."/>
            <person name="Mondo S."/>
            <person name="Nolan M."/>
            <person name="Ohm R."/>
            <person name="Pangilinan J."/>
            <person name="Park H.-J."/>
            <person name="Ramirez L."/>
            <person name="Alfaro M."/>
            <person name="Sun H."/>
            <person name="Tritt A."/>
            <person name="Yoshinaga Y."/>
            <person name="Zwiers L.-H."/>
            <person name="Turgeon B."/>
            <person name="Goodwin S."/>
            <person name="Spatafora J."/>
            <person name="Crous P."/>
            <person name="Grigoriev I."/>
        </authorList>
    </citation>
    <scope>NUCLEOTIDE SEQUENCE</scope>
    <source>
        <strain evidence="2">CBS 122681</strain>
    </source>
</reference>
<dbReference type="EMBL" id="MU004351">
    <property type="protein sequence ID" value="KAF2655265.1"/>
    <property type="molecule type" value="Genomic_DNA"/>
</dbReference>
<dbReference type="AlphaFoldDB" id="A0A6A6T5G5"/>
<feature type="compositionally biased region" description="Basic and acidic residues" evidence="1">
    <location>
        <begin position="20"/>
        <end position="30"/>
    </location>
</feature>
<accession>A0A6A6T5G5</accession>
<name>A0A6A6T5G5_9PLEO</name>
<feature type="compositionally biased region" description="Gly residues" evidence="1">
    <location>
        <begin position="94"/>
        <end position="103"/>
    </location>
</feature>
<feature type="region of interest" description="Disordered" evidence="1">
    <location>
        <begin position="1"/>
        <end position="133"/>
    </location>
</feature>
<evidence type="ECO:0000313" key="2">
    <source>
        <dbReference type="EMBL" id="KAF2655265.1"/>
    </source>
</evidence>
<proteinExistence type="predicted"/>
<keyword evidence="3" id="KW-1185">Reference proteome</keyword>
<evidence type="ECO:0000313" key="3">
    <source>
        <dbReference type="Proteomes" id="UP000799324"/>
    </source>
</evidence>
<feature type="compositionally biased region" description="Polar residues" evidence="1">
    <location>
        <begin position="38"/>
        <end position="62"/>
    </location>
</feature>
<evidence type="ECO:0000256" key="1">
    <source>
        <dbReference type="SAM" id="MobiDB-lite"/>
    </source>
</evidence>
<dbReference type="Proteomes" id="UP000799324">
    <property type="component" value="Unassembled WGS sequence"/>
</dbReference>
<sequence>MSDNPSLMDTEPGGEQTQYEGEHTHVEPHANEAGQLGDPSTHTTTSDSQAPRASNTPNTQGVTPAEKIRYGQSIQEGGMGGQTTSSTGEAKTEGGFGGTGKLGQDGEEEDEAAKSRREQGYGGEGDMDRGIGA</sequence>
<protein>
    <submittedName>
        <fullName evidence="2">Uncharacterized protein</fullName>
    </submittedName>
</protein>
<dbReference type="OrthoDB" id="5386823at2759"/>